<comment type="caution">
    <text evidence="1">The sequence shown here is derived from an EMBL/GenBank/DDBJ whole genome shotgun (WGS) entry which is preliminary data.</text>
</comment>
<organism evidence="1 2">
    <name type="scientific">Liparis tanakae</name>
    <name type="common">Tanaka's snailfish</name>
    <dbReference type="NCBI Taxonomy" id="230148"/>
    <lineage>
        <taxon>Eukaryota</taxon>
        <taxon>Metazoa</taxon>
        <taxon>Chordata</taxon>
        <taxon>Craniata</taxon>
        <taxon>Vertebrata</taxon>
        <taxon>Euteleostomi</taxon>
        <taxon>Actinopterygii</taxon>
        <taxon>Neopterygii</taxon>
        <taxon>Teleostei</taxon>
        <taxon>Neoteleostei</taxon>
        <taxon>Acanthomorphata</taxon>
        <taxon>Eupercaria</taxon>
        <taxon>Perciformes</taxon>
        <taxon>Cottioidei</taxon>
        <taxon>Cottales</taxon>
        <taxon>Liparidae</taxon>
        <taxon>Liparis</taxon>
    </lineage>
</organism>
<evidence type="ECO:0000313" key="1">
    <source>
        <dbReference type="EMBL" id="TNN66311.1"/>
    </source>
</evidence>
<gene>
    <name evidence="1" type="ORF">EYF80_023447</name>
</gene>
<name>A0A4Z2HLB3_9TELE</name>
<proteinExistence type="predicted"/>
<dbReference type="EMBL" id="SRLO01000221">
    <property type="protein sequence ID" value="TNN66311.1"/>
    <property type="molecule type" value="Genomic_DNA"/>
</dbReference>
<keyword evidence="2" id="KW-1185">Reference proteome</keyword>
<sequence>MALTGRSRGDRQVFSLECLCFSAIWAASPLALDGAELVTLGEAEWLELRLEVDGLGCRCDDKNNNNNITNMNS</sequence>
<protein>
    <submittedName>
        <fullName evidence="1">Uncharacterized protein</fullName>
    </submittedName>
</protein>
<dbReference type="AlphaFoldDB" id="A0A4Z2HLB3"/>
<reference evidence="1 2" key="1">
    <citation type="submission" date="2019-03" db="EMBL/GenBank/DDBJ databases">
        <title>First draft genome of Liparis tanakae, snailfish: a comprehensive survey of snailfish specific genes.</title>
        <authorList>
            <person name="Kim W."/>
            <person name="Song I."/>
            <person name="Jeong J.-H."/>
            <person name="Kim D."/>
            <person name="Kim S."/>
            <person name="Ryu S."/>
            <person name="Song J.Y."/>
            <person name="Lee S.K."/>
        </authorList>
    </citation>
    <scope>NUCLEOTIDE SEQUENCE [LARGE SCALE GENOMIC DNA]</scope>
    <source>
        <tissue evidence="1">Muscle</tissue>
    </source>
</reference>
<dbReference type="Proteomes" id="UP000314294">
    <property type="component" value="Unassembled WGS sequence"/>
</dbReference>
<accession>A0A4Z2HLB3</accession>
<evidence type="ECO:0000313" key="2">
    <source>
        <dbReference type="Proteomes" id="UP000314294"/>
    </source>
</evidence>